<sequence>KEAPAPVLTGDALPGLPPERKRPVTSSIRAARSLWFHSLCAPPRRAAMAAANPSDPASEPSAAGLLLSHFVASGMVTQEMLNIAKKPASCFENFSKRQQITDIQAEINQKNLEIELLRLEKDTADVVHPFFLAQKCHILQSMNNHLEAVLKEKRSLRQRLLKPMCQENLPLEAVYHRYMVNLLELAVNFIERLETNLETIRNIPHLDANLKKMSKALAKMDILVTKTEELAENILQWREQQKEVSSCIPKILAEENYLHKHMT</sequence>
<keyword evidence="1" id="KW-0175">Coiled coil</keyword>
<name>A0A8J5ZPA6_GALPY</name>
<feature type="coiled-coil region" evidence="1">
    <location>
        <begin position="100"/>
        <end position="159"/>
    </location>
</feature>
<protein>
    <submittedName>
        <fullName evidence="3">HAUS augmin-like complex subunit 2</fullName>
    </submittedName>
</protein>
<feature type="non-terminal residue" evidence="3">
    <location>
        <position position="1"/>
    </location>
</feature>
<dbReference type="Proteomes" id="UP000700334">
    <property type="component" value="Unassembled WGS sequence"/>
</dbReference>
<organism evidence="3 4">
    <name type="scientific">Galemys pyrenaicus</name>
    <name type="common">Iberian desman</name>
    <name type="synonym">Pyrenean desman</name>
    <dbReference type="NCBI Taxonomy" id="202257"/>
    <lineage>
        <taxon>Eukaryota</taxon>
        <taxon>Metazoa</taxon>
        <taxon>Chordata</taxon>
        <taxon>Craniata</taxon>
        <taxon>Vertebrata</taxon>
        <taxon>Euteleostomi</taxon>
        <taxon>Mammalia</taxon>
        <taxon>Eutheria</taxon>
        <taxon>Laurasiatheria</taxon>
        <taxon>Eulipotyphla</taxon>
        <taxon>Talpidae</taxon>
        <taxon>Galemys</taxon>
    </lineage>
</organism>
<accession>A0A8J5ZPA6</accession>
<dbReference type="AlphaFoldDB" id="A0A8J5ZPA6"/>
<dbReference type="EMBL" id="JAGFMF010012266">
    <property type="protein sequence ID" value="KAG8505275.1"/>
    <property type="molecule type" value="Genomic_DNA"/>
</dbReference>
<proteinExistence type="predicted"/>
<dbReference type="GO" id="GO:0070652">
    <property type="term" value="C:HAUS complex"/>
    <property type="evidence" value="ECO:0007669"/>
    <property type="project" value="InterPro"/>
</dbReference>
<dbReference type="PANTHER" id="PTHR16039:SF1">
    <property type="entry name" value="HAUS AUGMIN-LIKE COMPLEX SUBUNIT 2"/>
    <property type="match status" value="1"/>
</dbReference>
<dbReference type="InterPro" id="IPR026242">
    <property type="entry name" value="HAUS2_metazoa"/>
</dbReference>
<dbReference type="GO" id="GO:0005813">
    <property type="term" value="C:centrosome"/>
    <property type="evidence" value="ECO:0007669"/>
    <property type="project" value="TreeGrafter"/>
</dbReference>
<dbReference type="GO" id="GO:0051225">
    <property type="term" value="P:spindle assembly"/>
    <property type="evidence" value="ECO:0007669"/>
    <property type="project" value="InterPro"/>
</dbReference>
<dbReference type="GO" id="GO:1990498">
    <property type="term" value="C:mitotic spindle microtubule"/>
    <property type="evidence" value="ECO:0007669"/>
    <property type="project" value="TreeGrafter"/>
</dbReference>
<evidence type="ECO:0000313" key="3">
    <source>
        <dbReference type="EMBL" id="KAG8505275.1"/>
    </source>
</evidence>
<evidence type="ECO:0000256" key="2">
    <source>
        <dbReference type="SAM" id="MobiDB-lite"/>
    </source>
</evidence>
<dbReference type="GO" id="GO:0007098">
    <property type="term" value="P:centrosome cycle"/>
    <property type="evidence" value="ECO:0007669"/>
    <property type="project" value="InterPro"/>
</dbReference>
<dbReference type="GO" id="GO:0007020">
    <property type="term" value="P:microtubule nucleation"/>
    <property type="evidence" value="ECO:0007669"/>
    <property type="project" value="TreeGrafter"/>
</dbReference>
<dbReference type="OrthoDB" id="2436605at2759"/>
<comment type="caution">
    <text evidence="3">The sequence shown here is derived from an EMBL/GenBank/DDBJ whole genome shotgun (WGS) entry which is preliminary data.</text>
</comment>
<keyword evidence="4" id="KW-1185">Reference proteome</keyword>
<gene>
    <name evidence="3" type="ORF">J0S82_001079</name>
</gene>
<dbReference type="PANTHER" id="PTHR16039">
    <property type="entry name" value="HAUS AUGMIN-LIKE COMPLEX SUBUNIT 2"/>
    <property type="match status" value="1"/>
</dbReference>
<reference evidence="3" key="1">
    <citation type="journal article" date="2021" name="Evol. Appl.">
        <title>The genome of the Pyrenean desman and the effects of bottlenecks and inbreeding on the genomic landscape of an endangered species.</title>
        <authorList>
            <person name="Escoda L."/>
            <person name="Castresana J."/>
        </authorList>
    </citation>
    <scope>NUCLEOTIDE SEQUENCE</scope>
    <source>
        <strain evidence="3">IBE-C5619</strain>
    </source>
</reference>
<feature type="non-terminal residue" evidence="3">
    <location>
        <position position="263"/>
    </location>
</feature>
<feature type="region of interest" description="Disordered" evidence="2">
    <location>
        <begin position="1"/>
        <end position="24"/>
    </location>
</feature>
<dbReference type="InterPro" id="IPR028346">
    <property type="entry name" value="HAUS2"/>
</dbReference>
<evidence type="ECO:0000313" key="4">
    <source>
        <dbReference type="Proteomes" id="UP000700334"/>
    </source>
</evidence>
<dbReference type="PRINTS" id="PR02088">
    <property type="entry name" value="HAUSAUGMINL2"/>
</dbReference>
<evidence type="ECO:0000256" key="1">
    <source>
        <dbReference type="SAM" id="Coils"/>
    </source>
</evidence>
<dbReference type="Pfam" id="PF15003">
    <property type="entry name" value="HAUS2"/>
    <property type="match status" value="1"/>
</dbReference>